<dbReference type="Pfam" id="PF13302">
    <property type="entry name" value="Acetyltransf_3"/>
    <property type="match status" value="1"/>
</dbReference>
<dbReference type="RefSeq" id="WP_035134938.1">
    <property type="nucleotide sequence ID" value="NZ_JPMD01000039.1"/>
</dbReference>
<feature type="domain" description="N-acetyltransferase" evidence="1">
    <location>
        <begin position="34"/>
        <end position="178"/>
    </location>
</feature>
<dbReference type="Proteomes" id="UP000028542">
    <property type="component" value="Unassembled WGS sequence"/>
</dbReference>
<accession>A0A084J8C5</accession>
<gene>
    <name evidence="2" type="ORF">IO99_15875</name>
</gene>
<dbReference type="PANTHER" id="PTHR43415:SF3">
    <property type="entry name" value="GNAT-FAMILY ACETYLTRANSFERASE"/>
    <property type="match status" value="1"/>
</dbReference>
<dbReference type="eggNOG" id="COG1670">
    <property type="taxonomic scope" value="Bacteria"/>
</dbReference>
<keyword evidence="3" id="KW-1185">Reference proteome</keyword>
<dbReference type="InterPro" id="IPR016181">
    <property type="entry name" value="Acyl_CoA_acyltransferase"/>
</dbReference>
<dbReference type="PROSITE" id="PS51186">
    <property type="entry name" value="GNAT"/>
    <property type="match status" value="1"/>
</dbReference>
<evidence type="ECO:0000313" key="3">
    <source>
        <dbReference type="Proteomes" id="UP000028542"/>
    </source>
</evidence>
<proteinExistence type="predicted"/>
<dbReference type="Gene3D" id="3.40.630.30">
    <property type="match status" value="1"/>
</dbReference>
<comment type="caution">
    <text evidence="2">The sequence shown here is derived from an EMBL/GenBank/DDBJ whole genome shotgun (WGS) entry which is preliminary data.</text>
</comment>
<dbReference type="PANTHER" id="PTHR43415">
    <property type="entry name" value="SPERMIDINE N(1)-ACETYLTRANSFERASE"/>
    <property type="match status" value="1"/>
</dbReference>
<dbReference type="EMBL" id="JPMD01000039">
    <property type="protein sequence ID" value="KEZ85209.1"/>
    <property type="molecule type" value="Genomic_DNA"/>
</dbReference>
<protein>
    <submittedName>
        <fullName evidence="2">GCN5 family acetyltransferase</fullName>
    </submittedName>
</protein>
<organism evidence="2 3">
    <name type="scientific">Clostridium sulfidigenes</name>
    <dbReference type="NCBI Taxonomy" id="318464"/>
    <lineage>
        <taxon>Bacteria</taxon>
        <taxon>Bacillati</taxon>
        <taxon>Bacillota</taxon>
        <taxon>Clostridia</taxon>
        <taxon>Eubacteriales</taxon>
        <taxon>Clostridiaceae</taxon>
        <taxon>Clostridium</taxon>
    </lineage>
</organism>
<dbReference type="AlphaFoldDB" id="A0A084J8C5"/>
<evidence type="ECO:0000313" key="2">
    <source>
        <dbReference type="EMBL" id="KEZ85209.1"/>
    </source>
</evidence>
<evidence type="ECO:0000259" key="1">
    <source>
        <dbReference type="PROSITE" id="PS51186"/>
    </source>
</evidence>
<dbReference type="SUPFAM" id="SSF55729">
    <property type="entry name" value="Acyl-CoA N-acyltransferases (Nat)"/>
    <property type="match status" value="1"/>
</dbReference>
<name>A0A084J8C5_9CLOT</name>
<dbReference type="GO" id="GO:0016747">
    <property type="term" value="F:acyltransferase activity, transferring groups other than amino-acyl groups"/>
    <property type="evidence" value="ECO:0007669"/>
    <property type="project" value="InterPro"/>
</dbReference>
<sequence>MTYYEDKNIRIRDIEKGDIINLFSCRIDKEINRYDPRPIPSNSRELIQECKIYCDNFERNVINEKLEDRMYRYFIITDNDENFIGFVNFFSIDTVAKQGEMGVTIGDKRYWRKSIAYDSIKIAMSYIFNTMDINRIYVEIEENNEPSLALFNKLGFKKCDEYIEDEEFKFIVMDIQSHND</sequence>
<keyword evidence="2" id="KW-0808">Transferase</keyword>
<dbReference type="InterPro" id="IPR000182">
    <property type="entry name" value="GNAT_dom"/>
</dbReference>
<dbReference type="STRING" id="318464.IO99_15875"/>
<reference evidence="2 3" key="1">
    <citation type="submission" date="2014-07" db="EMBL/GenBank/DDBJ databases">
        <title>Draft genome of Clostridium sulfidigenes 113A isolated from sediments associated with methane hydrate from Krishna Godavari basin.</title>
        <authorList>
            <person name="Honkalas V.S."/>
            <person name="Dabir A.P."/>
            <person name="Arora P."/>
            <person name="Dhakephalkar P.K."/>
        </authorList>
    </citation>
    <scope>NUCLEOTIDE SEQUENCE [LARGE SCALE GENOMIC DNA]</scope>
    <source>
        <strain evidence="2 3">113A</strain>
    </source>
</reference>